<sequence>MYAVDMTPCASAFRENWVSEHVEGWCGQHNWDHAEMVCFGMKKGPQNDLRTFRKQYAGLA</sequence>
<evidence type="ECO:0000313" key="2">
    <source>
        <dbReference type="Proteomes" id="UP000064920"/>
    </source>
</evidence>
<evidence type="ECO:0000313" key="1">
    <source>
        <dbReference type="EMBL" id="ALI55156.1"/>
    </source>
</evidence>
<keyword evidence="2" id="KW-1185">Reference proteome</keyword>
<dbReference type="PATRIC" id="fig|1397108.4.peg.1237"/>
<organism evidence="1 2">
    <name type="scientific">Celeribacter marinus</name>
    <dbReference type="NCBI Taxonomy" id="1397108"/>
    <lineage>
        <taxon>Bacteria</taxon>
        <taxon>Pseudomonadati</taxon>
        <taxon>Pseudomonadota</taxon>
        <taxon>Alphaproteobacteria</taxon>
        <taxon>Rhodobacterales</taxon>
        <taxon>Roseobacteraceae</taxon>
        <taxon>Celeribacter</taxon>
    </lineage>
</organism>
<protein>
    <submittedName>
        <fullName evidence="1">Uncharacterized protein</fullName>
    </submittedName>
</protein>
<dbReference type="AlphaFoldDB" id="A0A0P0AB21"/>
<dbReference type="EMBL" id="CP012023">
    <property type="protein sequence ID" value="ALI55156.1"/>
    <property type="molecule type" value="Genomic_DNA"/>
</dbReference>
<name>A0A0P0AB21_9RHOB</name>
<reference evidence="2" key="1">
    <citation type="submission" date="2015-05" db="EMBL/GenBank/DDBJ databases">
        <authorList>
            <person name="Oh H.-M."/>
            <person name="Yang J.-A."/>
            <person name="Cho J.-C."/>
            <person name="Kang I."/>
        </authorList>
    </citation>
    <scope>NUCLEOTIDE SEQUENCE [LARGE SCALE GENOMIC DNA]</scope>
    <source>
        <strain evidence="2">IMCC 12053</strain>
    </source>
</reference>
<dbReference type="KEGG" id="cmar:IMCC12053_1208"/>
<proteinExistence type="predicted"/>
<gene>
    <name evidence="1" type="ORF">IMCC12053_1208</name>
</gene>
<dbReference type="Proteomes" id="UP000064920">
    <property type="component" value="Chromosome"/>
</dbReference>
<accession>A0A0P0AB21</accession>